<evidence type="ECO:0000313" key="3">
    <source>
        <dbReference type="EMBL" id="HDI83267.1"/>
    </source>
</evidence>
<name>A0A7C0VAS4_UNCW3</name>
<protein>
    <recommendedName>
        <fullName evidence="4">Ethanolamine utilization protein EutN</fullName>
    </recommendedName>
</protein>
<organism evidence="3">
    <name type="scientific">candidate division WOR-3 bacterium</name>
    <dbReference type="NCBI Taxonomy" id="2052148"/>
    <lineage>
        <taxon>Bacteria</taxon>
        <taxon>Bacteria division WOR-3</taxon>
    </lineage>
</organism>
<dbReference type="AlphaFoldDB" id="A0A7C0VAS4"/>
<evidence type="ECO:0008006" key="4">
    <source>
        <dbReference type="Google" id="ProtNLM"/>
    </source>
</evidence>
<gene>
    <name evidence="3" type="ORF">ENF18_05700</name>
</gene>
<sequence length="92" mass="9701">MRLGKVKANITSTIKNPYLTGEKIMVVEIINPDGTGTGKEVVAIEKAQAGIGDIVLLMDEGGSARMVLGKDRAPVRAVIVGVVDSINLKKEV</sequence>
<comment type="subcellular location">
    <subcellularLocation>
        <location evidence="1">Bacterial microcompartment</location>
    </subcellularLocation>
</comment>
<evidence type="ECO:0000256" key="1">
    <source>
        <dbReference type="ARBA" id="ARBA00024322"/>
    </source>
</evidence>
<accession>A0A7C0VAS4</accession>
<comment type="caution">
    <text evidence="3">The sequence shown here is derived from an EMBL/GenBank/DDBJ whole genome shotgun (WGS) entry which is preliminary data.</text>
</comment>
<dbReference type="PANTHER" id="PTHR36539:SF1">
    <property type="entry name" value="BACTERIAL MICROCOMPARTMENT SHELL VERTEX PROTEIN EUTN"/>
    <property type="match status" value="1"/>
</dbReference>
<dbReference type="Pfam" id="PF03319">
    <property type="entry name" value="EutN_CcmL"/>
    <property type="match status" value="1"/>
</dbReference>
<dbReference type="CDD" id="cd01614">
    <property type="entry name" value="EutN_CcmL"/>
    <property type="match status" value="1"/>
</dbReference>
<keyword evidence="2" id="KW-1283">Bacterial microcompartment</keyword>
<proteinExistence type="predicted"/>
<reference evidence="3" key="1">
    <citation type="journal article" date="2020" name="mSystems">
        <title>Genome- and Community-Level Interaction Insights into Carbon Utilization and Element Cycling Functions of Hydrothermarchaeota in Hydrothermal Sediment.</title>
        <authorList>
            <person name="Zhou Z."/>
            <person name="Liu Y."/>
            <person name="Xu W."/>
            <person name="Pan J."/>
            <person name="Luo Z.H."/>
            <person name="Li M."/>
        </authorList>
    </citation>
    <scope>NUCLEOTIDE SEQUENCE [LARGE SCALE GENOMIC DNA]</scope>
    <source>
        <strain evidence="3">HyVt-102</strain>
    </source>
</reference>
<dbReference type="Gene3D" id="2.40.50.220">
    <property type="entry name" value="EutN/Ccml"/>
    <property type="match status" value="1"/>
</dbReference>
<dbReference type="PROSITE" id="PS51932">
    <property type="entry name" value="BMV"/>
    <property type="match status" value="1"/>
</dbReference>
<dbReference type="SUPFAM" id="SSF159133">
    <property type="entry name" value="EutN/CcmL-like"/>
    <property type="match status" value="1"/>
</dbReference>
<dbReference type="PANTHER" id="PTHR36539">
    <property type="entry name" value="ETHANOLAMINE UTILIZATION PROTEIN EUTN"/>
    <property type="match status" value="1"/>
</dbReference>
<dbReference type="EMBL" id="DQWE01000272">
    <property type="protein sequence ID" value="HDI83267.1"/>
    <property type="molecule type" value="Genomic_DNA"/>
</dbReference>
<evidence type="ECO:0000256" key="2">
    <source>
        <dbReference type="ARBA" id="ARBA00024446"/>
    </source>
</evidence>
<dbReference type="Proteomes" id="UP000885847">
    <property type="component" value="Unassembled WGS sequence"/>
</dbReference>
<dbReference type="GO" id="GO:0031469">
    <property type="term" value="C:bacterial microcompartment"/>
    <property type="evidence" value="ECO:0007669"/>
    <property type="project" value="UniProtKB-SubCell"/>
</dbReference>
<dbReference type="InterPro" id="IPR004992">
    <property type="entry name" value="EutN_CcmL"/>
</dbReference>
<dbReference type="InterPro" id="IPR036677">
    <property type="entry name" value="EutN_CcmL_sf"/>
</dbReference>